<comment type="caution">
    <text evidence="1">The sequence shown here is derived from an EMBL/GenBank/DDBJ whole genome shotgun (WGS) entry which is preliminary data.</text>
</comment>
<evidence type="ECO:0000313" key="2">
    <source>
        <dbReference type="Proteomes" id="UP000438429"/>
    </source>
</evidence>
<reference evidence="1 2" key="1">
    <citation type="submission" date="2019-06" db="EMBL/GenBank/DDBJ databases">
        <title>Draft genomes of female and male turbot (Scophthalmus maximus).</title>
        <authorList>
            <person name="Xu H."/>
            <person name="Xu X.-W."/>
            <person name="Shao C."/>
            <person name="Chen S."/>
        </authorList>
    </citation>
    <scope>NUCLEOTIDE SEQUENCE [LARGE SCALE GENOMIC DNA]</scope>
    <source>
        <strain evidence="1">Ysfricsl-2016a</strain>
        <tissue evidence="1">Blood</tissue>
    </source>
</reference>
<proteinExistence type="predicted"/>
<organism evidence="1 2">
    <name type="scientific">Scophthalmus maximus</name>
    <name type="common">Turbot</name>
    <name type="synonym">Psetta maxima</name>
    <dbReference type="NCBI Taxonomy" id="52904"/>
    <lineage>
        <taxon>Eukaryota</taxon>
        <taxon>Metazoa</taxon>
        <taxon>Chordata</taxon>
        <taxon>Craniata</taxon>
        <taxon>Vertebrata</taxon>
        <taxon>Euteleostomi</taxon>
        <taxon>Actinopterygii</taxon>
        <taxon>Neopterygii</taxon>
        <taxon>Teleostei</taxon>
        <taxon>Neoteleostei</taxon>
        <taxon>Acanthomorphata</taxon>
        <taxon>Carangaria</taxon>
        <taxon>Pleuronectiformes</taxon>
        <taxon>Pleuronectoidei</taxon>
        <taxon>Scophthalmidae</taxon>
        <taxon>Scophthalmus</taxon>
    </lineage>
</organism>
<dbReference type="AlphaFoldDB" id="A0A6A4SC40"/>
<gene>
    <name evidence="1" type="ORF">F2P81_018395</name>
</gene>
<accession>A0A6A4SC40</accession>
<evidence type="ECO:0000313" key="1">
    <source>
        <dbReference type="EMBL" id="KAF0029290.1"/>
    </source>
</evidence>
<protein>
    <submittedName>
        <fullName evidence="1">Uncharacterized protein</fullName>
    </submittedName>
</protein>
<dbReference type="Proteomes" id="UP000438429">
    <property type="component" value="Unassembled WGS sequence"/>
</dbReference>
<sequence length="106" mass="12038">MPRRTPSAAEEIKSRRKRSGNVCFHYEDQIAAFTQRTQPRIEMRDVTTLPKAQKLSIAGCVVLECPSVEMLIKIQLDFRQSVMIGFVNKQRSRSFDPPVSAYGVPP</sequence>
<name>A0A6A4SC40_SCOMX</name>
<dbReference type="EMBL" id="VEVO01000016">
    <property type="protein sequence ID" value="KAF0029290.1"/>
    <property type="molecule type" value="Genomic_DNA"/>
</dbReference>